<keyword evidence="1" id="KW-0472">Membrane</keyword>
<protein>
    <submittedName>
        <fullName evidence="2">Uncharacterized protein</fullName>
    </submittedName>
</protein>
<keyword evidence="1" id="KW-1133">Transmembrane helix</keyword>
<comment type="caution">
    <text evidence="2">The sequence shown here is derived from an EMBL/GenBank/DDBJ whole genome shotgun (WGS) entry which is preliminary data.</text>
</comment>
<feature type="transmembrane region" description="Helical" evidence="1">
    <location>
        <begin position="48"/>
        <end position="68"/>
    </location>
</feature>
<organism evidence="2 3">
    <name type="scientific">Flavobacterium cheonhonense</name>
    <dbReference type="NCBI Taxonomy" id="706185"/>
    <lineage>
        <taxon>Bacteria</taxon>
        <taxon>Pseudomonadati</taxon>
        <taxon>Bacteroidota</taxon>
        <taxon>Flavobacteriia</taxon>
        <taxon>Flavobacteriales</taxon>
        <taxon>Flavobacteriaceae</taxon>
        <taxon>Flavobacterium</taxon>
    </lineage>
</organism>
<dbReference type="Proteomes" id="UP001500968">
    <property type="component" value="Unassembled WGS sequence"/>
</dbReference>
<keyword evidence="1" id="KW-0812">Transmembrane</keyword>
<gene>
    <name evidence="2" type="ORF">GCM10022386_06900</name>
</gene>
<dbReference type="EMBL" id="BAABCR010000008">
    <property type="protein sequence ID" value="GAA4026157.1"/>
    <property type="molecule type" value="Genomic_DNA"/>
</dbReference>
<evidence type="ECO:0000256" key="1">
    <source>
        <dbReference type="SAM" id="Phobius"/>
    </source>
</evidence>
<feature type="transmembrane region" description="Helical" evidence="1">
    <location>
        <begin position="74"/>
        <end position="93"/>
    </location>
</feature>
<proteinExistence type="predicted"/>
<sequence length="140" mass="16257">MNTNYYNPLGLISDGYLYINNNNAITRLECKQVRNVYFKKEKVISNNIRLLILSLLLFTALIILEKSISSEYRIGGYFIASVMATSALLIRYYNYKIIITTKNQDIIKTNIDSEYKNEARELISHIKRNIKPNKTILKAI</sequence>
<accession>A0ABP7THM5</accession>
<evidence type="ECO:0000313" key="2">
    <source>
        <dbReference type="EMBL" id="GAA4026157.1"/>
    </source>
</evidence>
<reference evidence="3" key="1">
    <citation type="journal article" date="2019" name="Int. J. Syst. Evol. Microbiol.">
        <title>The Global Catalogue of Microorganisms (GCM) 10K type strain sequencing project: providing services to taxonomists for standard genome sequencing and annotation.</title>
        <authorList>
            <consortium name="The Broad Institute Genomics Platform"/>
            <consortium name="The Broad Institute Genome Sequencing Center for Infectious Disease"/>
            <person name="Wu L."/>
            <person name="Ma J."/>
        </authorList>
    </citation>
    <scope>NUCLEOTIDE SEQUENCE [LARGE SCALE GENOMIC DNA]</scope>
    <source>
        <strain evidence="3">JCM 17064</strain>
    </source>
</reference>
<name>A0ABP7THM5_9FLAO</name>
<keyword evidence="3" id="KW-1185">Reference proteome</keyword>
<evidence type="ECO:0000313" key="3">
    <source>
        <dbReference type="Proteomes" id="UP001500968"/>
    </source>
</evidence>